<accession>A0A0C9WVN5</accession>
<name>A0A0C9WVN5_9AGAR</name>
<dbReference type="EMBL" id="KN838578">
    <property type="protein sequence ID" value="KIK03585.1"/>
    <property type="molecule type" value="Genomic_DNA"/>
</dbReference>
<protein>
    <submittedName>
        <fullName evidence="1">Uncharacterized protein</fullName>
    </submittedName>
</protein>
<evidence type="ECO:0000313" key="1">
    <source>
        <dbReference type="EMBL" id="KIK03585.1"/>
    </source>
</evidence>
<gene>
    <name evidence="1" type="ORF">K443DRAFT_469013</name>
</gene>
<evidence type="ECO:0000313" key="2">
    <source>
        <dbReference type="Proteomes" id="UP000054477"/>
    </source>
</evidence>
<dbReference type="AlphaFoldDB" id="A0A0C9WVN5"/>
<proteinExistence type="predicted"/>
<reference evidence="1 2" key="1">
    <citation type="submission" date="2014-04" db="EMBL/GenBank/DDBJ databases">
        <authorList>
            <consortium name="DOE Joint Genome Institute"/>
            <person name="Kuo A."/>
            <person name="Kohler A."/>
            <person name="Nagy L.G."/>
            <person name="Floudas D."/>
            <person name="Copeland A."/>
            <person name="Barry K.W."/>
            <person name="Cichocki N."/>
            <person name="Veneault-Fourrey C."/>
            <person name="LaButti K."/>
            <person name="Lindquist E.A."/>
            <person name="Lipzen A."/>
            <person name="Lundell T."/>
            <person name="Morin E."/>
            <person name="Murat C."/>
            <person name="Sun H."/>
            <person name="Tunlid A."/>
            <person name="Henrissat B."/>
            <person name="Grigoriev I.V."/>
            <person name="Hibbett D.S."/>
            <person name="Martin F."/>
            <person name="Nordberg H.P."/>
            <person name="Cantor M.N."/>
            <person name="Hua S.X."/>
        </authorList>
    </citation>
    <scope>NUCLEOTIDE SEQUENCE [LARGE SCALE GENOMIC DNA]</scope>
    <source>
        <strain evidence="1 2">LaAM-08-1</strain>
    </source>
</reference>
<sequence length="135" mass="14881">MRYVVRNSGQEDSAESRLLLLISNVCGLVVKWVRIFFQSVSVSKLASPAGIWMVQGIKNIHRLTFFPEYKVQRLSTGPERQTKRCPIRSSDATATGLTGACPAIQLPGLVPPVLSMQRILERQGSLEQLGLCNAV</sequence>
<keyword evidence="2" id="KW-1185">Reference proteome</keyword>
<dbReference type="HOGENOM" id="CLU_1886093_0_0_1"/>
<dbReference type="Proteomes" id="UP000054477">
    <property type="component" value="Unassembled WGS sequence"/>
</dbReference>
<reference evidence="2" key="2">
    <citation type="submission" date="2015-01" db="EMBL/GenBank/DDBJ databases">
        <title>Evolutionary Origins and Diversification of the Mycorrhizal Mutualists.</title>
        <authorList>
            <consortium name="DOE Joint Genome Institute"/>
            <consortium name="Mycorrhizal Genomics Consortium"/>
            <person name="Kohler A."/>
            <person name="Kuo A."/>
            <person name="Nagy L.G."/>
            <person name="Floudas D."/>
            <person name="Copeland A."/>
            <person name="Barry K.W."/>
            <person name="Cichocki N."/>
            <person name="Veneault-Fourrey C."/>
            <person name="LaButti K."/>
            <person name="Lindquist E.A."/>
            <person name="Lipzen A."/>
            <person name="Lundell T."/>
            <person name="Morin E."/>
            <person name="Murat C."/>
            <person name="Riley R."/>
            <person name="Ohm R."/>
            <person name="Sun H."/>
            <person name="Tunlid A."/>
            <person name="Henrissat B."/>
            <person name="Grigoriev I.V."/>
            <person name="Hibbett D.S."/>
            <person name="Martin F."/>
        </authorList>
    </citation>
    <scope>NUCLEOTIDE SEQUENCE [LARGE SCALE GENOMIC DNA]</scope>
    <source>
        <strain evidence="2">LaAM-08-1</strain>
    </source>
</reference>
<organism evidence="1 2">
    <name type="scientific">Laccaria amethystina LaAM-08-1</name>
    <dbReference type="NCBI Taxonomy" id="1095629"/>
    <lineage>
        <taxon>Eukaryota</taxon>
        <taxon>Fungi</taxon>
        <taxon>Dikarya</taxon>
        <taxon>Basidiomycota</taxon>
        <taxon>Agaricomycotina</taxon>
        <taxon>Agaricomycetes</taxon>
        <taxon>Agaricomycetidae</taxon>
        <taxon>Agaricales</taxon>
        <taxon>Agaricineae</taxon>
        <taxon>Hydnangiaceae</taxon>
        <taxon>Laccaria</taxon>
    </lineage>
</organism>